<dbReference type="EMBL" id="CP000360">
    <property type="protein sequence ID" value="ABF42990.1"/>
    <property type="molecule type" value="Genomic_DNA"/>
</dbReference>
<dbReference type="AlphaFoldDB" id="Q1IJG0"/>
<gene>
    <name evidence="1" type="ordered locus">Acid345_3990</name>
</gene>
<dbReference type="Proteomes" id="UP000002432">
    <property type="component" value="Chromosome"/>
</dbReference>
<protein>
    <recommendedName>
        <fullName evidence="3">Response regulatory domain-containing protein</fullName>
    </recommendedName>
</protein>
<dbReference type="RefSeq" id="WP_011524789.1">
    <property type="nucleotide sequence ID" value="NC_008009.1"/>
</dbReference>
<organism evidence="1 2">
    <name type="scientific">Koribacter versatilis (strain Ellin345)</name>
    <dbReference type="NCBI Taxonomy" id="204669"/>
    <lineage>
        <taxon>Bacteria</taxon>
        <taxon>Pseudomonadati</taxon>
        <taxon>Acidobacteriota</taxon>
        <taxon>Terriglobia</taxon>
        <taxon>Terriglobales</taxon>
        <taxon>Candidatus Korobacteraceae</taxon>
        <taxon>Candidatus Korobacter</taxon>
    </lineage>
</organism>
<dbReference type="HOGENOM" id="CLU_1903940_0_0_0"/>
<evidence type="ECO:0000313" key="1">
    <source>
        <dbReference type="EMBL" id="ABF42990.1"/>
    </source>
</evidence>
<evidence type="ECO:0000313" key="2">
    <source>
        <dbReference type="Proteomes" id="UP000002432"/>
    </source>
</evidence>
<dbReference type="STRING" id="204669.Acid345_3990"/>
<accession>Q1IJG0</accession>
<keyword evidence="2" id="KW-1185">Reference proteome</keyword>
<dbReference type="EnsemblBacteria" id="ABF42990">
    <property type="protein sequence ID" value="ABF42990"/>
    <property type="gene ID" value="Acid345_3990"/>
</dbReference>
<dbReference type="KEGG" id="aba:Acid345_3990"/>
<name>Q1IJG0_KORVE</name>
<evidence type="ECO:0008006" key="3">
    <source>
        <dbReference type="Google" id="ProtNLM"/>
    </source>
</evidence>
<proteinExistence type="predicted"/>
<sequence>MSSRAFRRSKRKSVVLNIGIHQKHLSVRETILSGAGFPVVSASVEEALAAAAENDVRLAIFGHLVHPSDRLKISIALRRRSPQVRLVVMYDDSARHTEAADAVLQINVPPADLVHTVQYLLSGGATSVAATSG</sequence>
<reference evidence="1 2" key="1">
    <citation type="journal article" date="2009" name="Appl. Environ. Microbiol.">
        <title>Three genomes from the phylum Acidobacteria provide insight into the lifestyles of these microorganisms in soils.</title>
        <authorList>
            <person name="Ward N.L."/>
            <person name="Challacombe J.F."/>
            <person name="Janssen P.H."/>
            <person name="Henrissat B."/>
            <person name="Coutinho P.M."/>
            <person name="Wu M."/>
            <person name="Xie G."/>
            <person name="Haft D.H."/>
            <person name="Sait M."/>
            <person name="Badger J."/>
            <person name="Barabote R.D."/>
            <person name="Bradley B."/>
            <person name="Brettin T.S."/>
            <person name="Brinkac L.M."/>
            <person name="Bruce D."/>
            <person name="Creasy T."/>
            <person name="Daugherty S.C."/>
            <person name="Davidsen T.M."/>
            <person name="DeBoy R.T."/>
            <person name="Detter J.C."/>
            <person name="Dodson R.J."/>
            <person name="Durkin A.S."/>
            <person name="Ganapathy A."/>
            <person name="Gwinn-Giglio M."/>
            <person name="Han C.S."/>
            <person name="Khouri H."/>
            <person name="Kiss H."/>
            <person name="Kothari S.P."/>
            <person name="Madupu R."/>
            <person name="Nelson K.E."/>
            <person name="Nelson W.C."/>
            <person name="Paulsen I."/>
            <person name="Penn K."/>
            <person name="Ren Q."/>
            <person name="Rosovitz M.J."/>
            <person name="Selengut J.D."/>
            <person name="Shrivastava S."/>
            <person name="Sullivan S.A."/>
            <person name="Tapia R."/>
            <person name="Thompson L.S."/>
            <person name="Watkins K.L."/>
            <person name="Yang Q."/>
            <person name="Yu C."/>
            <person name="Zafar N."/>
            <person name="Zhou L."/>
            <person name="Kuske C.R."/>
        </authorList>
    </citation>
    <scope>NUCLEOTIDE SEQUENCE [LARGE SCALE GENOMIC DNA]</scope>
    <source>
        <strain evidence="1 2">Ellin345</strain>
    </source>
</reference>